<proteinExistence type="predicted"/>
<dbReference type="RefSeq" id="WP_121031027.1">
    <property type="nucleotide sequence ID" value="NZ_PNJG02000002.1"/>
</dbReference>
<dbReference type="InterPro" id="IPR006121">
    <property type="entry name" value="HMA_dom"/>
</dbReference>
<gene>
    <name evidence="4" type="ORF">C1C97_007705</name>
</gene>
<dbReference type="Pfam" id="PF00403">
    <property type="entry name" value="HMA"/>
    <property type="match status" value="1"/>
</dbReference>
<feature type="region of interest" description="Disordered" evidence="2">
    <location>
        <begin position="21"/>
        <end position="50"/>
    </location>
</feature>
<evidence type="ECO:0000313" key="4">
    <source>
        <dbReference type="EMBL" id="RKQ35132.1"/>
    </source>
</evidence>
<reference evidence="4 5" key="1">
    <citation type="submission" date="2018-10" db="EMBL/GenBank/DDBJ databases">
        <title>Kocuria tytouropygialis sp. nov., isolated from the uropygial gland of an American barn owl (Tyto furcata).</title>
        <authorList>
            <person name="Braun M.S."/>
            <person name="Wang E."/>
            <person name="Zimmermann S."/>
            <person name="Wagner H."/>
            <person name="Wink M."/>
        </authorList>
    </citation>
    <scope>NUCLEOTIDE SEQUENCE [LARGE SCALE GENOMIC DNA]</scope>
    <source>
        <strain evidence="4 5">442</strain>
    </source>
</reference>
<dbReference type="Proteomes" id="UP000249516">
    <property type="component" value="Unassembled WGS sequence"/>
</dbReference>
<comment type="caution">
    <text evidence="4">The sequence shown here is derived from an EMBL/GenBank/DDBJ whole genome shotgun (WGS) entry which is preliminary data.</text>
</comment>
<evidence type="ECO:0000259" key="3">
    <source>
        <dbReference type="PROSITE" id="PS50846"/>
    </source>
</evidence>
<dbReference type="CDD" id="cd00371">
    <property type="entry name" value="HMA"/>
    <property type="match status" value="1"/>
</dbReference>
<dbReference type="AlphaFoldDB" id="A0A495A730"/>
<dbReference type="PROSITE" id="PS50846">
    <property type="entry name" value="HMA_2"/>
    <property type="match status" value="1"/>
</dbReference>
<feature type="compositionally biased region" description="Low complexity" evidence="2">
    <location>
        <begin position="30"/>
        <end position="43"/>
    </location>
</feature>
<evidence type="ECO:0000256" key="1">
    <source>
        <dbReference type="ARBA" id="ARBA00022723"/>
    </source>
</evidence>
<dbReference type="Gene3D" id="3.30.70.100">
    <property type="match status" value="1"/>
</dbReference>
<protein>
    <submittedName>
        <fullName evidence="4">Copper chaperone</fullName>
    </submittedName>
</protein>
<feature type="domain" description="HMA" evidence="3">
    <location>
        <begin position="49"/>
        <end position="117"/>
    </location>
</feature>
<dbReference type="GO" id="GO:0046872">
    <property type="term" value="F:metal ion binding"/>
    <property type="evidence" value="ECO:0007669"/>
    <property type="project" value="UniProtKB-KW"/>
</dbReference>
<keyword evidence="1" id="KW-0479">Metal-binding</keyword>
<dbReference type="PROSITE" id="PS01047">
    <property type="entry name" value="HMA_1"/>
    <property type="match status" value="1"/>
</dbReference>
<dbReference type="SUPFAM" id="SSF55008">
    <property type="entry name" value="HMA, heavy metal-associated domain"/>
    <property type="match status" value="1"/>
</dbReference>
<evidence type="ECO:0000256" key="2">
    <source>
        <dbReference type="SAM" id="MobiDB-lite"/>
    </source>
</evidence>
<dbReference type="InterPro" id="IPR017969">
    <property type="entry name" value="Heavy-metal-associated_CS"/>
</dbReference>
<keyword evidence="5" id="KW-1185">Reference proteome</keyword>
<sequence length="119" mass="11678">MTPTHPLLPMASAGCACCASTQDGSGQDIPAAVPTTPGTDGPGAPAPAPATTYRVEGMTCGHCARAVTTALEAVDGVHAASIELVPGSVCAVTVTSDRPVPFDSVRAAVEDAGYSLAPS</sequence>
<accession>A0A495A730</accession>
<name>A0A495A730_9MICC</name>
<organism evidence="4 5">
    <name type="scientific">Kocuria tytonis</name>
    <dbReference type="NCBI Taxonomy" id="2054280"/>
    <lineage>
        <taxon>Bacteria</taxon>
        <taxon>Bacillati</taxon>
        <taxon>Actinomycetota</taxon>
        <taxon>Actinomycetes</taxon>
        <taxon>Micrococcales</taxon>
        <taxon>Micrococcaceae</taxon>
        <taxon>Kocuria</taxon>
    </lineage>
</organism>
<dbReference type="EMBL" id="PNJG02000002">
    <property type="protein sequence ID" value="RKQ35132.1"/>
    <property type="molecule type" value="Genomic_DNA"/>
</dbReference>
<dbReference type="OrthoDB" id="9813965at2"/>
<dbReference type="InterPro" id="IPR036163">
    <property type="entry name" value="HMA_dom_sf"/>
</dbReference>
<evidence type="ECO:0000313" key="5">
    <source>
        <dbReference type="Proteomes" id="UP000249516"/>
    </source>
</evidence>